<dbReference type="KEGG" id="bacg:D2962_14630"/>
<dbReference type="AlphaFoldDB" id="A0A3G2RAA9"/>
<accession>A0A3G2RAA9</accession>
<name>A0A3G2RAA9_9FIRM</name>
<dbReference type="EMBL" id="CP033169">
    <property type="protein sequence ID" value="AYO31667.1"/>
    <property type="molecule type" value="Genomic_DNA"/>
</dbReference>
<gene>
    <name evidence="1" type="ORF">D2962_14630</name>
</gene>
<dbReference type="Proteomes" id="UP000280960">
    <property type="component" value="Chromosome"/>
</dbReference>
<protein>
    <submittedName>
        <fullName evidence="1">Uncharacterized protein</fullName>
    </submittedName>
</protein>
<sequence length="60" mass="7248">MDDKKIEGFISDERCKRCNKFLIHYDRYDAFFCAFCNIWTEGKCSDPSCQFCRNRPERPL</sequence>
<reference evidence="1 2" key="1">
    <citation type="submission" date="2018-10" db="EMBL/GenBank/DDBJ databases">
        <authorList>
            <person name="Zhang X."/>
        </authorList>
    </citation>
    <scope>NUCLEOTIDE SEQUENCE [LARGE SCALE GENOMIC DNA]</scope>
    <source>
        <strain evidence="1 2">SK-G1</strain>
    </source>
</reference>
<proteinExistence type="predicted"/>
<evidence type="ECO:0000313" key="2">
    <source>
        <dbReference type="Proteomes" id="UP000280960"/>
    </source>
</evidence>
<organism evidence="1 2">
    <name type="scientific">Biomaibacter acetigenes</name>
    <dbReference type="NCBI Taxonomy" id="2316383"/>
    <lineage>
        <taxon>Bacteria</taxon>
        <taxon>Bacillati</taxon>
        <taxon>Bacillota</taxon>
        <taxon>Clostridia</taxon>
        <taxon>Thermosediminibacterales</taxon>
        <taxon>Tepidanaerobacteraceae</taxon>
        <taxon>Biomaibacter</taxon>
    </lineage>
</organism>
<evidence type="ECO:0000313" key="1">
    <source>
        <dbReference type="EMBL" id="AYO31667.1"/>
    </source>
</evidence>
<keyword evidence="2" id="KW-1185">Reference proteome</keyword>